<dbReference type="Pfam" id="PF06804">
    <property type="entry name" value="Lipoprotein_18"/>
    <property type="match status" value="1"/>
</dbReference>
<gene>
    <name evidence="1" type="ORF">DFP86_11347</name>
</gene>
<dbReference type="Proteomes" id="UP000295611">
    <property type="component" value="Unassembled WGS sequence"/>
</dbReference>
<dbReference type="InterPro" id="IPR010653">
    <property type="entry name" value="NlpB/DapX"/>
</dbReference>
<dbReference type="OrthoDB" id="5291099at2"/>
<protein>
    <submittedName>
        <fullName evidence="1">Beta-barrel assembly machine subunit BamC</fullName>
    </submittedName>
</protein>
<sequence>MKRTAPAAILLATGLIAGCSTSEPLSQKANFESVVPAKKSDVGLEIPPDLTAPQAQDKYAIPGTGSASASQMAKQQAAPAKAAAANADGDGVVVNVDQVKMMRAGSQRWLVVNNKAPAQLWPLLKAFWQDSGFTIKTEEPDIGVMETDWAENRAKLPNDGVRALLDKVGLGGVYSTSQRDMFRIRLEKDANGATEVYFSHRGLDEVYADKDKTQTIWQPRPVDPELEAEMLGRFMMRLGLSEDQAKEAIKQVAVPAQAQANPIVDGTLTVGDSFDRTWRRVGLALDRIGLNVVDRDRSQGIYYVKSAQVDPDQKNQDNSSGGFWSSMAFWRSSDSQQASAKDDGSQQVVVKETAAGITTIKITDKQGKVLANGPAKSALQKLQAELQ</sequence>
<name>A0A4R7AZ54_9NEIS</name>
<dbReference type="RefSeq" id="WP_133682751.1">
    <property type="nucleotide sequence ID" value="NZ_SNZP01000013.1"/>
</dbReference>
<dbReference type="AlphaFoldDB" id="A0A4R7AZ54"/>
<dbReference type="PROSITE" id="PS51257">
    <property type="entry name" value="PROKAR_LIPOPROTEIN"/>
    <property type="match status" value="1"/>
</dbReference>
<accession>A0A4R7AZ54</accession>
<reference evidence="1 2" key="1">
    <citation type="submission" date="2019-03" db="EMBL/GenBank/DDBJ databases">
        <title>Genomic Encyclopedia of Type Strains, Phase III (KMG-III): the genomes of soil and plant-associated and newly described type strains.</title>
        <authorList>
            <person name="Whitman W."/>
        </authorList>
    </citation>
    <scope>NUCLEOTIDE SEQUENCE [LARGE SCALE GENOMIC DNA]</scope>
    <source>
        <strain evidence="1 2">CECT 8976</strain>
    </source>
</reference>
<evidence type="ECO:0000313" key="1">
    <source>
        <dbReference type="EMBL" id="TDR73540.1"/>
    </source>
</evidence>
<dbReference type="EMBL" id="SNZP01000013">
    <property type="protein sequence ID" value="TDR73540.1"/>
    <property type="molecule type" value="Genomic_DNA"/>
</dbReference>
<evidence type="ECO:0000313" key="2">
    <source>
        <dbReference type="Proteomes" id="UP000295611"/>
    </source>
</evidence>
<comment type="caution">
    <text evidence="1">The sequence shown here is derived from an EMBL/GenBank/DDBJ whole genome shotgun (WGS) entry which is preliminary data.</text>
</comment>
<proteinExistence type="predicted"/>
<organism evidence="1 2">
    <name type="scientific">Paludibacterium purpuratum</name>
    <dbReference type="NCBI Taxonomy" id="1144873"/>
    <lineage>
        <taxon>Bacteria</taxon>
        <taxon>Pseudomonadati</taxon>
        <taxon>Pseudomonadota</taxon>
        <taxon>Betaproteobacteria</taxon>
        <taxon>Neisseriales</taxon>
        <taxon>Chromobacteriaceae</taxon>
        <taxon>Paludibacterium</taxon>
    </lineage>
</organism>
<dbReference type="Gene3D" id="3.30.310.170">
    <property type="entry name" value="Outer membrane protein assembly factor BamC"/>
    <property type="match status" value="1"/>
</dbReference>
<dbReference type="InterPro" id="IPR042268">
    <property type="entry name" value="BamC_C"/>
</dbReference>
<keyword evidence="2" id="KW-1185">Reference proteome</keyword>